<evidence type="ECO:0000256" key="4">
    <source>
        <dbReference type="ARBA" id="ARBA00022598"/>
    </source>
</evidence>
<comment type="caution">
    <text evidence="14">The sequence shown here is derived from an EMBL/GenBank/DDBJ whole genome shotgun (WGS) entry which is preliminary data.</text>
</comment>
<dbReference type="InterPro" id="IPR050058">
    <property type="entry name" value="Ala-tRNA_ligase"/>
</dbReference>
<dbReference type="InterPro" id="IPR018164">
    <property type="entry name" value="Ala-tRNA-synth_IIc_N"/>
</dbReference>
<keyword evidence="5" id="KW-0479">Metal-binding</keyword>
<keyword evidence="9" id="KW-0694">RNA-binding</keyword>
<dbReference type="STRING" id="2282107.A0A286UFV9"/>
<dbReference type="AlphaFoldDB" id="A0A286UFV9"/>
<dbReference type="GO" id="GO:0005524">
    <property type="term" value="F:ATP binding"/>
    <property type="evidence" value="ECO:0007669"/>
    <property type="project" value="UniProtKB-KW"/>
</dbReference>
<evidence type="ECO:0000256" key="6">
    <source>
        <dbReference type="ARBA" id="ARBA00022741"/>
    </source>
</evidence>
<evidence type="ECO:0000256" key="7">
    <source>
        <dbReference type="ARBA" id="ARBA00022833"/>
    </source>
</evidence>
<evidence type="ECO:0000256" key="12">
    <source>
        <dbReference type="ARBA" id="ARBA00048300"/>
    </source>
</evidence>
<dbReference type="SUPFAM" id="SSF55681">
    <property type="entry name" value="Class II aaRS and biotin synthetases"/>
    <property type="match status" value="1"/>
</dbReference>
<dbReference type="OrthoDB" id="2423964at2759"/>
<dbReference type="InParanoid" id="A0A286UFV9"/>
<organism evidence="14 15">
    <name type="scientific">Pyrrhoderma noxium</name>
    <dbReference type="NCBI Taxonomy" id="2282107"/>
    <lineage>
        <taxon>Eukaryota</taxon>
        <taxon>Fungi</taxon>
        <taxon>Dikarya</taxon>
        <taxon>Basidiomycota</taxon>
        <taxon>Agaricomycotina</taxon>
        <taxon>Agaricomycetes</taxon>
        <taxon>Hymenochaetales</taxon>
        <taxon>Hymenochaetaceae</taxon>
        <taxon>Pyrrhoderma</taxon>
    </lineage>
</organism>
<dbReference type="GO" id="GO:0004813">
    <property type="term" value="F:alanine-tRNA ligase activity"/>
    <property type="evidence" value="ECO:0007669"/>
    <property type="project" value="UniProtKB-EC"/>
</dbReference>
<keyword evidence="6" id="KW-0547">Nucleotide-binding</keyword>
<gene>
    <name evidence="14" type="ORF">PNOK_0526000</name>
</gene>
<comment type="similarity">
    <text evidence="1">Belongs to the class-II aminoacyl-tRNA synthetase family.</text>
</comment>
<keyword evidence="7" id="KW-0862">Zinc</keyword>
<protein>
    <recommendedName>
        <fullName evidence="2">alanine--tRNA ligase</fullName>
        <ecNumber evidence="2">6.1.1.7</ecNumber>
    </recommendedName>
</protein>
<dbReference type="EC" id="6.1.1.7" evidence="2"/>
<evidence type="ECO:0000313" key="15">
    <source>
        <dbReference type="Proteomes" id="UP000217199"/>
    </source>
</evidence>
<sequence>MTYTPYSGDWTSRKVRQTFFDFFKERGHTYVPSSSTIPYEDPTLLFANAGMNQFKSIFLGTVDPNSEMSKWKRVFNSQKCIRAGGKHNDLDDVGKDSYHHTFFEMLGNWSFGDYFKKDAIAFSWKLLTEVYGLSADRLYVTYFEGDPKNGLEADNEAREYWKAQGIPDSHILTGNAKDNFWEMGATGPCGPCSEIHYDRIGAGMPLIS</sequence>
<dbReference type="CDD" id="cd00673">
    <property type="entry name" value="AlaRS_core"/>
    <property type="match status" value="1"/>
</dbReference>
<dbReference type="PROSITE" id="PS50860">
    <property type="entry name" value="AA_TRNA_LIGASE_II_ALA"/>
    <property type="match status" value="1"/>
</dbReference>
<comment type="catalytic activity">
    <reaction evidence="12">
        <text>tRNA(Ala) + L-alanine + ATP = L-alanyl-tRNA(Ala) + AMP + diphosphate</text>
        <dbReference type="Rhea" id="RHEA:12540"/>
        <dbReference type="Rhea" id="RHEA-COMP:9657"/>
        <dbReference type="Rhea" id="RHEA-COMP:9923"/>
        <dbReference type="ChEBI" id="CHEBI:30616"/>
        <dbReference type="ChEBI" id="CHEBI:33019"/>
        <dbReference type="ChEBI" id="CHEBI:57972"/>
        <dbReference type="ChEBI" id="CHEBI:78442"/>
        <dbReference type="ChEBI" id="CHEBI:78497"/>
        <dbReference type="ChEBI" id="CHEBI:456215"/>
        <dbReference type="EC" id="6.1.1.7"/>
    </reaction>
</comment>
<dbReference type="GO" id="GO:0005739">
    <property type="term" value="C:mitochondrion"/>
    <property type="evidence" value="ECO:0007669"/>
    <property type="project" value="TreeGrafter"/>
</dbReference>
<dbReference type="PANTHER" id="PTHR11777:SF9">
    <property type="entry name" value="ALANINE--TRNA LIGASE, CYTOPLASMIC"/>
    <property type="match status" value="1"/>
</dbReference>
<feature type="domain" description="Alanyl-transfer RNA synthetases family profile" evidence="13">
    <location>
        <begin position="10"/>
        <end position="208"/>
    </location>
</feature>
<dbReference type="GO" id="GO:0000049">
    <property type="term" value="F:tRNA binding"/>
    <property type="evidence" value="ECO:0007669"/>
    <property type="project" value="UniProtKB-KW"/>
</dbReference>
<evidence type="ECO:0000256" key="3">
    <source>
        <dbReference type="ARBA" id="ARBA00022555"/>
    </source>
</evidence>
<dbReference type="InterPro" id="IPR045864">
    <property type="entry name" value="aa-tRNA-synth_II/BPL/LPL"/>
</dbReference>
<name>A0A286UFV9_9AGAM</name>
<evidence type="ECO:0000256" key="2">
    <source>
        <dbReference type="ARBA" id="ARBA00013168"/>
    </source>
</evidence>
<evidence type="ECO:0000313" key="14">
    <source>
        <dbReference type="EMBL" id="PAV18418.1"/>
    </source>
</evidence>
<dbReference type="Proteomes" id="UP000217199">
    <property type="component" value="Unassembled WGS sequence"/>
</dbReference>
<evidence type="ECO:0000256" key="9">
    <source>
        <dbReference type="ARBA" id="ARBA00022884"/>
    </source>
</evidence>
<keyword evidence="10" id="KW-0648">Protein biosynthesis</keyword>
<dbReference type="Gene3D" id="3.30.930.10">
    <property type="entry name" value="Bira Bifunctional Protein, Domain 2"/>
    <property type="match status" value="1"/>
</dbReference>
<keyword evidence="8" id="KW-0067">ATP-binding</keyword>
<dbReference type="Pfam" id="PF01411">
    <property type="entry name" value="tRNA-synt_2c"/>
    <property type="match status" value="1"/>
</dbReference>
<dbReference type="FunFam" id="3.30.930.10:FF:000011">
    <property type="entry name" value="Alanine--tRNA ligase, cytoplasmic"/>
    <property type="match status" value="1"/>
</dbReference>
<evidence type="ECO:0000259" key="13">
    <source>
        <dbReference type="PROSITE" id="PS50860"/>
    </source>
</evidence>
<keyword evidence="15" id="KW-1185">Reference proteome</keyword>
<evidence type="ECO:0000256" key="5">
    <source>
        <dbReference type="ARBA" id="ARBA00022723"/>
    </source>
</evidence>
<evidence type="ECO:0000256" key="10">
    <source>
        <dbReference type="ARBA" id="ARBA00022917"/>
    </source>
</evidence>
<dbReference type="PANTHER" id="PTHR11777">
    <property type="entry name" value="ALANYL-TRNA SYNTHETASE"/>
    <property type="match status" value="1"/>
</dbReference>
<keyword evidence="4" id="KW-0436">Ligase</keyword>
<dbReference type="InterPro" id="IPR018165">
    <property type="entry name" value="Ala-tRNA-synth_IIc_core"/>
</dbReference>
<keyword evidence="11" id="KW-0030">Aminoacyl-tRNA synthetase</keyword>
<reference evidence="14 15" key="1">
    <citation type="journal article" date="2017" name="Mol. Ecol.">
        <title>Comparative and population genomic landscape of Phellinus noxius: A hypervariable fungus causing root rot in trees.</title>
        <authorList>
            <person name="Chung C.L."/>
            <person name="Lee T.J."/>
            <person name="Akiba M."/>
            <person name="Lee H.H."/>
            <person name="Kuo T.H."/>
            <person name="Liu D."/>
            <person name="Ke H.M."/>
            <person name="Yokoi T."/>
            <person name="Roa M.B."/>
            <person name="Lu M.J."/>
            <person name="Chang Y.Y."/>
            <person name="Ann P.J."/>
            <person name="Tsai J.N."/>
            <person name="Chen C.Y."/>
            <person name="Tzean S.S."/>
            <person name="Ota Y."/>
            <person name="Hattori T."/>
            <person name="Sahashi N."/>
            <person name="Liou R.F."/>
            <person name="Kikuchi T."/>
            <person name="Tsai I.J."/>
        </authorList>
    </citation>
    <scope>NUCLEOTIDE SEQUENCE [LARGE SCALE GENOMIC DNA]</scope>
    <source>
        <strain evidence="14 15">FFPRI411160</strain>
    </source>
</reference>
<dbReference type="GO" id="GO:0046872">
    <property type="term" value="F:metal ion binding"/>
    <property type="evidence" value="ECO:0007669"/>
    <property type="project" value="UniProtKB-KW"/>
</dbReference>
<evidence type="ECO:0000256" key="11">
    <source>
        <dbReference type="ARBA" id="ARBA00023146"/>
    </source>
</evidence>
<dbReference type="GO" id="GO:0006419">
    <property type="term" value="P:alanyl-tRNA aminoacylation"/>
    <property type="evidence" value="ECO:0007669"/>
    <property type="project" value="InterPro"/>
</dbReference>
<dbReference type="GO" id="GO:0002161">
    <property type="term" value="F:aminoacyl-tRNA deacylase activity"/>
    <property type="evidence" value="ECO:0007669"/>
    <property type="project" value="TreeGrafter"/>
</dbReference>
<evidence type="ECO:0000256" key="8">
    <source>
        <dbReference type="ARBA" id="ARBA00022840"/>
    </source>
</evidence>
<keyword evidence="3" id="KW-0820">tRNA-binding</keyword>
<evidence type="ECO:0000256" key="1">
    <source>
        <dbReference type="ARBA" id="ARBA00008226"/>
    </source>
</evidence>
<dbReference type="EMBL" id="NBII01000005">
    <property type="protein sequence ID" value="PAV18418.1"/>
    <property type="molecule type" value="Genomic_DNA"/>
</dbReference>
<accession>A0A286UFV9</accession>
<proteinExistence type="inferred from homology"/>